<dbReference type="PANTHER" id="PTHR35011">
    <property type="entry name" value="2,3-DIKETO-L-GULONATE TRAP TRANSPORTER SMALL PERMEASE PROTEIN YIAM"/>
    <property type="match status" value="1"/>
</dbReference>
<dbReference type="EMBL" id="AQQR01000022">
    <property type="protein sequence ID" value="OWU68341.1"/>
    <property type="molecule type" value="Genomic_DNA"/>
</dbReference>
<evidence type="ECO:0000256" key="4">
    <source>
        <dbReference type="ARBA" id="ARBA00022519"/>
    </source>
</evidence>
<sequence length="162" mass="17618">MLDRFALMLDMAARAIVFLLLSLILGIVVVQITLRYGFGGSLTWSEELVRYLLVWLTFVGASVAAREGSLVGLDLLEQKARTLGMDRPLQCVILLLSLSFICAIGYYGAKLATSPGIMRQSFSTMPFSMAWVYACIPVSAVLTGIQLLNLLANTVLPKGNAQ</sequence>
<feature type="transmembrane region" description="Helical" evidence="9">
    <location>
        <begin position="88"/>
        <end position="109"/>
    </location>
</feature>
<comment type="similarity">
    <text evidence="8 9">Belongs to the TRAP transporter small permease family.</text>
</comment>
<dbReference type="Proteomes" id="UP000215377">
    <property type="component" value="Unassembled WGS sequence"/>
</dbReference>
<dbReference type="InterPro" id="IPR007387">
    <property type="entry name" value="TRAP_DctQ"/>
</dbReference>
<dbReference type="AlphaFoldDB" id="A0A225NBS7"/>
<feature type="domain" description="Tripartite ATP-independent periplasmic transporters DctQ component" evidence="10">
    <location>
        <begin position="24"/>
        <end position="153"/>
    </location>
</feature>
<dbReference type="PANTHER" id="PTHR35011:SF2">
    <property type="entry name" value="2,3-DIKETO-L-GULONATE TRAP TRANSPORTER SMALL PERMEASE PROTEIN YIAM"/>
    <property type="match status" value="1"/>
</dbReference>
<gene>
    <name evidence="11" type="ORF">ATO3_24485</name>
</gene>
<dbReference type="OrthoDB" id="4964541at2"/>
<proteinExistence type="inferred from homology"/>
<evidence type="ECO:0000313" key="12">
    <source>
        <dbReference type="Proteomes" id="UP000215377"/>
    </source>
</evidence>
<evidence type="ECO:0000256" key="8">
    <source>
        <dbReference type="ARBA" id="ARBA00038436"/>
    </source>
</evidence>
<keyword evidence="12" id="KW-1185">Reference proteome</keyword>
<comment type="subcellular location">
    <subcellularLocation>
        <location evidence="1 9">Cell inner membrane</location>
        <topology evidence="1 9">Multi-pass membrane protein</topology>
    </subcellularLocation>
</comment>
<comment type="subunit">
    <text evidence="9">The complex comprises the extracytoplasmic solute receptor protein and the two transmembrane proteins.</text>
</comment>
<feature type="transmembrane region" description="Helical" evidence="9">
    <location>
        <begin position="129"/>
        <end position="152"/>
    </location>
</feature>
<dbReference type="GO" id="GO:0022857">
    <property type="term" value="F:transmembrane transporter activity"/>
    <property type="evidence" value="ECO:0007669"/>
    <property type="project" value="UniProtKB-UniRule"/>
</dbReference>
<evidence type="ECO:0000256" key="9">
    <source>
        <dbReference type="RuleBase" id="RU369079"/>
    </source>
</evidence>
<dbReference type="GO" id="GO:0005886">
    <property type="term" value="C:plasma membrane"/>
    <property type="evidence" value="ECO:0007669"/>
    <property type="project" value="UniProtKB-SubCell"/>
</dbReference>
<keyword evidence="6 9" id="KW-1133">Transmembrane helix</keyword>
<evidence type="ECO:0000256" key="6">
    <source>
        <dbReference type="ARBA" id="ARBA00022989"/>
    </source>
</evidence>
<evidence type="ECO:0000256" key="1">
    <source>
        <dbReference type="ARBA" id="ARBA00004429"/>
    </source>
</evidence>
<evidence type="ECO:0000256" key="5">
    <source>
        <dbReference type="ARBA" id="ARBA00022692"/>
    </source>
</evidence>
<keyword evidence="5 9" id="KW-0812">Transmembrane</keyword>
<evidence type="ECO:0000256" key="3">
    <source>
        <dbReference type="ARBA" id="ARBA00022475"/>
    </source>
</evidence>
<dbReference type="InterPro" id="IPR055348">
    <property type="entry name" value="DctQ"/>
</dbReference>
<accession>A0A225NBS7</accession>
<comment type="function">
    <text evidence="9">Part of the tripartite ATP-independent periplasmic (TRAP) transport system.</text>
</comment>
<dbReference type="Pfam" id="PF04290">
    <property type="entry name" value="DctQ"/>
    <property type="match status" value="1"/>
</dbReference>
<feature type="transmembrane region" description="Helical" evidence="9">
    <location>
        <begin position="12"/>
        <end position="32"/>
    </location>
</feature>
<keyword evidence="7 9" id="KW-0472">Membrane</keyword>
<reference evidence="11 12" key="1">
    <citation type="submission" date="2013-04" db="EMBL/GenBank/DDBJ databases">
        <title>Oceanicola sp. 22II1-22F33 Genome Sequencing.</title>
        <authorList>
            <person name="Lai Q."/>
            <person name="Li G."/>
            <person name="Shao Z."/>
        </authorList>
    </citation>
    <scope>NUCLEOTIDE SEQUENCE [LARGE SCALE GENOMIC DNA]</scope>
    <source>
        <strain evidence="11 12">22II1-22F33</strain>
    </source>
</reference>
<evidence type="ECO:0000313" key="11">
    <source>
        <dbReference type="EMBL" id="OWU68341.1"/>
    </source>
</evidence>
<keyword evidence="2 9" id="KW-0813">Transport</keyword>
<dbReference type="GO" id="GO:0015740">
    <property type="term" value="P:C4-dicarboxylate transport"/>
    <property type="evidence" value="ECO:0007669"/>
    <property type="project" value="TreeGrafter"/>
</dbReference>
<evidence type="ECO:0000256" key="7">
    <source>
        <dbReference type="ARBA" id="ARBA00023136"/>
    </source>
</evidence>
<evidence type="ECO:0000259" key="10">
    <source>
        <dbReference type="Pfam" id="PF04290"/>
    </source>
</evidence>
<keyword evidence="4 9" id="KW-0997">Cell inner membrane</keyword>
<feature type="transmembrane region" description="Helical" evidence="9">
    <location>
        <begin position="52"/>
        <end position="76"/>
    </location>
</feature>
<evidence type="ECO:0000256" key="2">
    <source>
        <dbReference type="ARBA" id="ARBA00022448"/>
    </source>
</evidence>
<protein>
    <recommendedName>
        <fullName evidence="9">TRAP transporter small permease protein</fullName>
    </recommendedName>
</protein>
<organism evidence="11 12">
    <name type="scientific">Marinibacterium profundimaris</name>
    <dbReference type="NCBI Taxonomy" id="1679460"/>
    <lineage>
        <taxon>Bacteria</taxon>
        <taxon>Pseudomonadati</taxon>
        <taxon>Pseudomonadota</taxon>
        <taxon>Alphaproteobacteria</taxon>
        <taxon>Rhodobacterales</taxon>
        <taxon>Paracoccaceae</taxon>
        <taxon>Marinibacterium</taxon>
    </lineage>
</organism>
<keyword evidence="3" id="KW-1003">Cell membrane</keyword>
<comment type="caution">
    <text evidence="11">The sequence shown here is derived from an EMBL/GenBank/DDBJ whole genome shotgun (WGS) entry which is preliminary data.</text>
</comment>
<dbReference type="RefSeq" id="WP_088652523.1">
    <property type="nucleotide sequence ID" value="NZ_AQQR01000022.1"/>
</dbReference>
<name>A0A225NBS7_9RHOB</name>